<accession>A0A4C2A1H3</accession>
<organism evidence="1 2">
    <name type="scientific">Eumeta variegata</name>
    <name type="common">Bagworm moth</name>
    <name type="synonym">Eumeta japonica</name>
    <dbReference type="NCBI Taxonomy" id="151549"/>
    <lineage>
        <taxon>Eukaryota</taxon>
        <taxon>Metazoa</taxon>
        <taxon>Ecdysozoa</taxon>
        <taxon>Arthropoda</taxon>
        <taxon>Hexapoda</taxon>
        <taxon>Insecta</taxon>
        <taxon>Pterygota</taxon>
        <taxon>Neoptera</taxon>
        <taxon>Endopterygota</taxon>
        <taxon>Lepidoptera</taxon>
        <taxon>Glossata</taxon>
        <taxon>Ditrysia</taxon>
        <taxon>Tineoidea</taxon>
        <taxon>Psychidae</taxon>
        <taxon>Oiketicinae</taxon>
        <taxon>Eumeta</taxon>
    </lineage>
</organism>
<name>A0A4C2A1H3_EUMVA</name>
<comment type="caution">
    <text evidence="1">The sequence shown here is derived from an EMBL/GenBank/DDBJ whole genome shotgun (WGS) entry which is preliminary data.</text>
</comment>
<gene>
    <name evidence="1" type="ORF">EVAR_65783_1</name>
</gene>
<reference evidence="1 2" key="1">
    <citation type="journal article" date="2019" name="Commun. Biol.">
        <title>The bagworm genome reveals a unique fibroin gene that provides high tensile strength.</title>
        <authorList>
            <person name="Kono N."/>
            <person name="Nakamura H."/>
            <person name="Ohtoshi R."/>
            <person name="Tomita M."/>
            <person name="Numata K."/>
            <person name="Arakawa K."/>
        </authorList>
    </citation>
    <scope>NUCLEOTIDE SEQUENCE [LARGE SCALE GENOMIC DNA]</scope>
</reference>
<dbReference type="EMBL" id="BGZK01002523">
    <property type="protein sequence ID" value="GBP94586.1"/>
    <property type="molecule type" value="Genomic_DNA"/>
</dbReference>
<dbReference type="AlphaFoldDB" id="A0A4C2A1H3"/>
<dbReference type="Proteomes" id="UP000299102">
    <property type="component" value="Unassembled WGS sequence"/>
</dbReference>
<protein>
    <submittedName>
        <fullName evidence="1">Uncharacterized protein</fullName>
    </submittedName>
</protein>
<keyword evidence="2" id="KW-1185">Reference proteome</keyword>
<evidence type="ECO:0000313" key="1">
    <source>
        <dbReference type="EMBL" id="GBP94586.1"/>
    </source>
</evidence>
<proteinExistence type="predicted"/>
<sequence length="93" mass="10622">MQKSFPPYVHTCRRGAFRCVRGKFYLRPRCPTAKRDGEYVTTVRAKATCEPPLLQTYRGGQMFDVIVLCGYLIEHAHTEPSKLISDPVQSTNM</sequence>
<evidence type="ECO:0000313" key="2">
    <source>
        <dbReference type="Proteomes" id="UP000299102"/>
    </source>
</evidence>